<dbReference type="GO" id="GO:0019205">
    <property type="term" value="F:nucleobase-containing compound kinase activity"/>
    <property type="evidence" value="ECO:0007669"/>
    <property type="project" value="InterPro"/>
</dbReference>
<evidence type="ECO:0000256" key="3">
    <source>
        <dbReference type="ARBA" id="ARBA00022679"/>
    </source>
</evidence>
<feature type="binding site" evidence="12">
    <location>
        <position position="426"/>
    </location>
    <ligand>
        <name>ATP</name>
        <dbReference type="ChEBI" id="CHEBI:30616"/>
    </ligand>
</feature>
<evidence type="ECO:0000256" key="12">
    <source>
        <dbReference type="HAMAP-Rule" id="MF_03172"/>
    </source>
</evidence>
<dbReference type="InterPro" id="IPR020904">
    <property type="entry name" value="Sc_DH/Rdtase_CS"/>
</dbReference>
<dbReference type="PROSITE" id="PS00113">
    <property type="entry name" value="ADENYLATE_KINASE"/>
    <property type="match status" value="1"/>
</dbReference>
<dbReference type="GO" id="GO:0016776">
    <property type="term" value="F:phosphotransferase activity, phosphate group as acceptor"/>
    <property type="evidence" value="ECO:0007669"/>
    <property type="project" value="InterPro"/>
</dbReference>
<dbReference type="NCBIfam" id="TIGR01359">
    <property type="entry name" value="UMP_CMP_kin_fam"/>
    <property type="match status" value="1"/>
</dbReference>
<gene>
    <name evidence="12" type="primary">URA6</name>
    <name evidence="13" type="ORF">CANVERA_P2258</name>
</gene>
<keyword evidence="14" id="KW-1185">Reference proteome</keyword>
<dbReference type="InterPro" id="IPR033690">
    <property type="entry name" value="Adenylat_kinase_CS"/>
</dbReference>
<dbReference type="InterPro" id="IPR027417">
    <property type="entry name" value="P-loop_NTPase"/>
</dbReference>
<evidence type="ECO:0000256" key="11">
    <source>
        <dbReference type="ARBA" id="ARBA00048116"/>
    </source>
</evidence>
<feature type="binding site" evidence="12">
    <location>
        <position position="471"/>
    </location>
    <ligand>
        <name>ATP</name>
        <dbReference type="ChEBI" id="CHEBI:30616"/>
    </ligand>
</feature>
<feature type="binding site" evidence="12">
    <location>
        <begin position="388"/>
        <end position="391"/>
    </location>
    <ligand>
        <name>a ribonucleoside 5'-phosphate</name>
        <dbReference type="ChEBI" id="CHEBI:58043"/>
    </ligand>
</feature>
<comment type="cofactor">
    <cofactor evidence="12">
        <name>Mg(2+)</name>
        <dbReference type="ChEBI" id="CHEBI:18420"/>
    </cofactor>
    <text evidence="12">Binds 1 Mg(2+) ion per monomer.</text>
</comment>
<evidence type="ECO:0000256" key="1">
    <source>
        <dbReference type="ARBA" id="ARBA00006484"/>
    </source>
</evidence>
<dbReference type="InterPro" id="IPR002347">
    <property type="entry name" value="SDR_fam"/>
</dbReference>
<comment type="subcellular location">
    <subcellularLocation>
        <location evidence="12">Cytoplasm</location>
    </subcellularLocation>
    <subcellularLocation>
        <location evidence="12">Nucleus</location>
    </subcellularLocation>
    <text evidence="12">Predominantly cytoplasmic.</text>
</comment>
<evidence type="ECO:0000313" key="13">
    <source>
        <dbReference type="EMBL" id="CAI5757745.1"/>
    </source>
</evidence>
<keyword evidence="7" id="KW-0521">NADP</keyword>
<keyword evidence="5 12" id="KW-0418">Kinase</keyword>
<keyword evidence="3 12" id="KW-0808">Transferase</keyword>
<reference evidence="13" key="1">
    <citation type="submission" date="2022-12" db="EMBL/GenBank/DDBJ databases">
        <authorList>
            <person name="Brejova B."/>
        </authorList>
    </citation>
    <scope>NUCLEOTIDE SEQUENCE</scope>
</reference>
<dbReference type="AlphaFoldDB" id="A0A9W4TVD4"/>
<comment type="similarity">
    <text evidence="12">Belongs to the adenylate kinase family. UMP-CMP kinase subfamily.</text>
</comment>
<comment type="similarity">
    <text evidence="1">Belongs to the short-chain dehydrogenases/reductases (SDR) family.</text>
</comment>
<feature type="binding site" evidence="12">
    <location>
        <position position="432"/>
    </location>
    <ligand>
        <name>a ribonucleoside 5'-phosphate</name>
        <dbReference type="ChEBI" id="CHEBI:58043"/>
    </ligand>
</feature>
<dbReference type="GO" id="GO:0009123">
    <property type="term" value="P:nucleoside monophosphate metabolic process"/>
    <property type="evidence" value="ECO:0007669"/>
    <property type="project" value="UniProtKB-ARBA"/>
</dbReference>
<organism evidence="13 14">
    <name type="scientific">Candida verbasci</name>
    <dbReference type="NCBI Taxonomy" id="1227364"/>
    <lineage>
        <taxon>Eukaryota</taxon>
        <taxon>Fungi</taxon>
        <taxon>Dikarya</taxon>
        <taxon>Ascomycota</taxon>
        <taxon>Saccharomycotina</taxon>
        <taxon>Pichiomycetes</taxon>
        <taxon>Debaryomycetaceae</taxon>
        <taxon>Candida/Lodderomyces clade</taxon>
        <taxon>Candida</taxon>
    </lineage>
</organism>
<evidence type="ECO:0000256" key="7">
    <source>
        <dbReference type="ARBA" id="ARBA00022857"/>
    </source>
</evidence>
<dbReference type="InterPro" id="IPR036291">
    <property type="entry name" value="NAD(P)-bd_dom_sf"/>
</dbReference>
<feature type="binding site" evidence="12">
    <location>
        <begin position="310"/>
        <end position="315"/>
    </location>
    <ligand>
        <name>ATP</name>
        <dbReference type="ChEBI" id="CHEBI:30616"/>
    </ligand>
</feature>
<dbReference type="Proteomes" id="UP001152885">
    <property type="component" value="Unassembled WGS sequence"/>
</dbReference>
<comment type="subunit">
    <text evidence="12">Monomer.</text>
</comment>
<dbReference type="GO" id="GO:0006207">
    <property type="term" value="P:'de novo' pyrimidine nucleobase biosynthetic process"/>
    <property type="evidence" value="ECO:0007669"/>
    <property type="project" value="InterPro"/>
</dbReference>
<feature type="binding site" evidence="12">
    <location>
        <position position="336"/>
    </location>
    <ligand>
        <name>a ribonucleoside 5'-phosphate</name>
        <dbReference type="ChEBI" id="CHEBI:58043"/>
    </ligand>
</feature>
<dbReference type="Pfam" id="PF00406">
    <property type="entry name" value="ADK"/>
    <property type="match status" value="1"/>
</dbReference>
<dbReference type="GO" id="GO:0005737">
    <property type="term" value="C:cytoplasm"/>
    <property type="evidence" value="ECO:0007669"/>
    <property type="project" value="UniProtKB-SubCell"/>
</dbReference>
<comment type="caution">
    <text evidence="13">The sequence shown here is derived from an EMBL/GenBank/DDBJ whole genome shotgun (WGS) entry which is preliminary data.</text>
</comment>
<dbReference type="Gene3D" id="3.40.50.720">
    <property type="entry name" value="NAD(P)-binding Rossmann-like Domain"/>
    <property type="match status" value="1"/>
</dbReference>
<keyword evidence="6 12" id="KW-0067">ATP-binding</keyword>
<proteinExistence type="inferred from homology"/>
<keyword evidence="10 12" id="KW-0539">Nucleus</keyword>
<dbReference type="OrthoDB" id="442176at2759"/>
<keyword evidence="9" id="KW-0560">Oxidoreductase</keyword>
<evidence type="ECO:0000256" key="4">
    <source>
        <dbReference type="ARBA" id="ARBA00022741"/>
    </source>
</evidence>
<evidence type="ECO:0000256" key="8">
    <source>
        <dbReference type="ARBA" id="ARBA00022975"/>
    </source>
</evidence>
<dbReference type="EC" id="2.7.4.14" evidence="12"/>
<dbReference type="PROSITE" id="PS00061">
    <property type="entry name" value="ADH_SHORT"/>
    <property type="match status" value="1"/>
</dbReference>
<feature type="binding site" evidence="12">
    <location>
        <position position="395"/>
    </location>
    <ligand>
        <name>a ribonucleoside 5'-phosphate</name>
        <dbReference type="ChEBI" id="CHEBI:58043"/>
    </ligand>
</feature>
<feature type="region of interest" description="NMPbind" evidence="12">
    <location>
        <begin position="330"/>
        <end position="360"/>
    </location>
</feature>
<name>A0A9W4TVD4_9ASCO</name>
<keyword evidence="4 12" id="KW-0547">Nucleotide-binding</keyword>
<evidence type="ECO:0000256" key="5">
    <source>
        <dbReference type="ARBA" id="ARBA00022777"/>
    </source>
</evidence>
<dbReference type="FunFam" id="3.40.50.300:FF:000315">
    <property type="entry name" value="Adenylate kinase 1"/>
    <property type="match status" value="1"/>
</dbReference>
<sequence>MSNHVTIVTGASKGIGKAIVEILLENKSKVIAVARSGDLLKQLAEKHGEENLGFVVGDVTNEESAKLAVDLAVNKFGQLNSLILNCGILEPVGKIESTSIKDWKRLYDVNFFSIVQLIQIALPELKKAHGNIIAVSSGASTKSYSGWSAYGSSKAALNHLIQSIAFDEPEIKTISIAPGVVDTSMQEQIRNEVGVKMSKEGLQRFIELHEKGQLVKPEEPARVLVQLALNGWPDHINGKYLRNSIKQGSFRRFQSSIPNQSPENRNKARALIILGSLALGSTLASFYLSGVKDTTKDRNISVIFVLGGPGSGKGTQCDKLVKERGFVHLSAGDLLRAEQNRQGSKYGDLIAKCIKDGSIVPQEVTVQLLKNAIDEYTNQGKTKFLVDGFPRKMDQAITFENTIVKSAFTLFFECPEQVMLKRLLARGKTSGRTDDNIESIQKRFKTFIDTSMPVVDYYDKQGKVVKVNCNEPVDVVFNHVKQALKNRDI</sequence>
<dbReference type="CDD" id="cd01428">
    <property type="entry name" value="ADK"/>
    <property type="match status" value="1"/>
</dbReference>
<dbReference type="EMBL" id="CANTUO010000002">
    <property type="protein sequence ID" value="CAI5757745.1"/>
    <property type="molecule type" value="Genomic_DNA"/>
</dbReference>
<protein>
    <recommendedName>
        <fullName evidence="12">Uridylate kinase</fullName>
        <shortName evidence="12">UK</shortName>
        <ecNumber evidence="12">2.7.4.14</ecNumber>
    </recommendedName>
    <alternativeName>
        <fullName evidence="12">ATP:UMP phosphotransferase</fullName>
    </alternativeName>
    <alternativeName>
        <fullName evidence="12">Deoxycytidylate kinase</fullName>
        <shortName evidence="12">CK</shortName>
        <shortName evidence="12">dCMP kinase</shortName>
    </alternativeName>
    <alternativeName>
        <fullName evidence="12">Uridine monophosphate kinase</fullName>
        <shortName evidence="12">UMP kinase</shortName>
        <shortName evidence="12">UMPK</shortName>
    </alternativeName>
</protein>
<feature type="region of interest" description="LID" evidence="12">
    <location>
        <begin position="425"/>
        <end position="435"/>
    </location>
</feature>
<dbReference type="HAMAP" id="MF_03172">
    <property type="entry name" value="Adenylate_kinase_UMP_CMP_kin"/>
    <property type="match status" value="1"/>
</dbReference>
<dbReference type="PRINTS" id="PR00094">
    <property type="entry name" value="ADENYLTKNASE"/>
</dbReference>
<dbReference type="GO" id="GO:0005524">
    <property type="term" value="F:ATP binding"/>
    <property type="evidence" value="ECO:0007669"/>
    <property type="project" value="UniProtKB-KW"/>
</dbReference>
<evidence type="ECO:0000256" key="10">
    <source>
        <dbReference type="ARBA" id="ARBA00023242"/>
    </source>
</evidence>
<dbReference type="SUPFAM" id="SSF52540">
    <property type="entry name" value="P-loop containing nucleoside triphosphate hydrolases"/>
    <property type="match status" value="1"/>
</dbReference>
<comment type="function">
    <text evidence="12">Catalyzes the phosphorylation of pyrimidine nucleoside monophosphates at the expense of ATP. Plays an important role in de novo pyrimidine nucleotide biosynthesis. Has preference for UMP and dUMP as phosphate acceptors, but can also use CMP, dCMP and AMP.</text>
</comment>
<feature type="binding site" evidence="12">
    <location>
        <position position="443"/>
    </location>
    <ligand>
        <name>a ribonucleoside 5'-phosphate</name>
        <dbReference type="ChEBI" id="CHEBI:58043"/>
    </ligand>
</feature>
<dbReference type="InterPro" id="IPR006266">
    <property type="entry name" value="UMP_CMP_kinase"/>
</dbReference>
<comment type="catalytic activity">
    <reaction evidence="11 12">
        <text>UMP + ATP = UDP + ADP</text>
        <dbReference type="Rhea" id="RHEA:24400"/>
        <dbReference type="ChEBI" id="CHEBI:30616"/>
        <dbReference type="ChEBI" id="CHEBI:57865"/>
        <dbReference type="ChEBI" id="CHEBI:58223"/>
        <dbReference type="ChEBI" id="CHEBI:456216"/>
        <dbReference type="EC" id="2.7.4.14"/>
    </reaction>
</comment>
<dbReference type="SUPFAM" id="SSF51735">
    <property type="entry name" value="NAD(P)-binding Rossmann-fold domains"/>
    <property type="match status" value="1"/>
</dbReference>
<evidence type="ECO:0000313" key="14">
    <source>
        <dbReference type="Proteomes" id="UP001152885"/>
    </source>
</evidence>
<keyword evidence="2 12" id="KW-0963">Cytoplasm</keyword>
<dbReference type="Pfam" id="PF00106">
    <property type="entry name" value="adh_short"/>
    <property type="match status" value="1"/>
</dbReference>
<dbReference type="HAMAP" id="MF_00235">
    <property type="entry name" value="Adenylate_kinase_Adk"/>
    <property type="match status" value="1"/>
</dbReference>
<dbReference type="InterPro" id="IPR000850">
    <property type="entry name" value="Adenylat/UMP-CMP_kin"/>
</dbReference>
<dbReference type="FunFam" id="3.40.50.720:FF:000281">
    <property type="entry name" value="Uncharacterized oxidoreductase YIR035C"/>
    <property type="match status" value="1"/>
</dbReference>
<evidence type="ECO:0000256" key="6">
    <source>
        <dbReference type="ARBA" id="ARBA00022840"/>
    </source>
</evidence>
<dbReference type="GO" id="GO:0016491">
    <property type="term" value="F:oxidoreductase activity"/>
    <property type="evidence" value="ECO:0007669"/>
    <property type="project" value="UniProtKB-KW"/>
</dbReference>
<dbReference type="Gene3D" id="3.40.50.300">
    <property type="entry name" value="P-loop containing nucleotide triphosphate hydrolases"/>
    <property type="match status" value="1"/>
</dbReference>
<dbReference type="CDD" id="cd05367">
    <property type="entry name" value="SPR-like_SDR_c"/>
    <property type="match status" value="1"/>
</dbReference>
<dbReference type="GO" id="GO:0006221">
    <property type="term" value="P:pyrimidine nucleotide biosynthetic process"/>
    <property type="evidence" value="ECO:0007669"/>
    <property type="project" value="UniProtKB-UniRule"/>
</dbReference>
<dbReference type="GO" id="GO:0005634">
    <property type="term" value="C:nucleus"/>
    <property type="evidence" value="ECO:0007669"/>
    <property type="project" value="UniProtKB-SubCell"/>
</dbReference>
<evidence type="ECO:0000256" key="2">
    <source>
        <dbReference type="ARBA" id="ARBA00022490"/>
    </source>
</evidence>
<dbReference type="PANTHER" id="PTHR23359">
    <property type="entry name" value="NUCLEOTIDE KINASE"/>
    <property type="match status" value="1"/>
</dbReference>
<accession>A0A9W4TVD4</accession>
<keyword evidence="8 12" id="KW-0665">Pyrimidine biosynthesis</keyword>
<comment type="domain">
    <text evidence="12">Consists of three domains, a large central CORE domain and two small peripheral domains, NMPbind and LID, which undergo movements during catalysis. The LID domain closes over the site of phosphoryl transfer upon ATP binding. Assembling and dissambling the active center during each catalytic cycle provides an effective means to prevent ATP hydrolysis.</text>
</comment>
<evidence type="ECO:0000256" key="9">
    <source>
        <dbReference type="ARBA" id="ARBA00023002"/>
    </source>
</evidence>
<feature type="binding site" evidence="12">
    <location>
        <begin position="358"/>
        <end position="360"/>
    </location>
    <ligand>
        <name>a ribonucleoside 5'-phosphate</name>
        <dbReference type="ChEBI" id="CHEBI:58043"/>
    </ligand>
</feature>